<reference evidence="2 3" key="1">
    <citation type="submission" date="2020-10" db="EMBL/GenBank/DDBJ databases">
        <title>Genomic Encyclopedia of Type Strains, Phase IV (KMG-IV): sequencing the most valuable type-strain genomes for metagenomic binning, comparative biology and taxonomic classification.</title>
        <authorList>
            <person name="Goeker M."/>
        </authorList>
    </citation>
    <scope>NUCLEOTIDE SEQUENCE [LARGE SCALE GENOMIC DNA]</scope>
    <source>
        <strain evidence="2 3">DSM 4194</strain>
    </source>
</reference>
<sequence>MIAKVSTAALLGIDGFSIELEVDLARSGMPAFIMVGLAEGAVREAKERVFSALKNSGFKLPPSRITVNIAPADIRKEGSGYDLPLALGLLAGAEVIPGEKLSGLYLAGELSLSGELKPVPGALPLALRAREAGARGMIVPEANGREAAVVQGLPVYGCRSLAQVVRFVLGEEDTAPLVCDVAGLWGEQEQFRRDFSEVKGQERAKRAIEIACAGSHNMLMLRRECPVAFLTPSQHTPRPSLPVAPSRGM</sequence>
<dbReference type="Pfam" id="PF01078">
    <property type="entry name" value="Mg_chelatase"/>
    <property type="match status" value="1"/>
</dbReference>
<dbReference type="PANTHER" id="PTHR32039">
    <property type="entry name" value="MAGNESIUM-CHELATASE SUBUNIT CHLI"/>
    <property type="match status" value="1"/>
</dbReference>
<gene>
    <name evidence="2" type="ORF">H4684_000492</name>
</gene>
<dbReference type="PANTHER" id="PTHR32039:SF7">
    <property type="entry name" value="COMPETENCE PROTEIN COMM"/>
    <property type="match status" value="1"/>
</dbReference>
<feature type="domain" description="Magnesium chelatase ChlI-like catalytic" evidence="1">
    <location>
        <begin position="194"/>
        <end position="221"/>
    </location>
</feature>
<proteinExistence type="predicted"/>
<dbReference type="InterPro" id="IPR045006">
    <property type="entry name" value="CHLI-like"/>
</dbReference>
<evidence type="ECO:0000313" key="3">
    <source>
        <dbReference type="Proteomes" id="UP000639010"/>
    </source>
</evidence>
<dbReference type="InterPro" id="IPR000523">
    <property type="entry name" value="Mg_chelatse_chII-like_cat_dom"/>
</dbReference>
<dbReference type="InterPro" id="IPR020568">
    <property type="entry name" value="Ribosomal_Su5_D2-typ_SF"/>
</dbReference>
<dbReference type="Gene3D" id="3.30.230.10">
    <property type="match status" value="1"/>
</dbReference>
<comment type="caution">
    <text evidence="2">The sequence shown here is derived from an EMBL/GenBank/DDBJ whole genome shotgun (WGS) entry which is preliminary data.</text>
</comment>
<dbReference type="Pfam" id="PF13541">
    <property type="entry name" value="ChlI"/>
    <property type="match status" value="1"/>
</dbReference>
<keyword evidence="3" id="KW-1185">Reference proteome</keyword>
<dbReference type="SUPFAM" id="SSF54211">
    <property type="entry name" value="Ribosomal protein S5 domain 2-like"/>
    <property type="match status" value="1"/>
</dbReference>
<organism evidence="2 3">
    <name type="scientific">Desulfomicrobium macestii</name>
    <dbReference type="NCBI Taxonomy" id="90731"/>
    <lineage>
        <taxon>Bacteria</taxon>
        <taxon>Pseudomonadati</taxon>
        <taxon>Thermodesulfobacteriota</taxon>
        <taxon>Desulfovibrionia</taxon>
        <taxon>Desulfovibrionales</taxon>
        <taxon>Desulfomicrobiaceae</taxon>
        <taxon>Desulfomicrobium</taxon>
    </lineage>
</organism>
<dbReference type="EMBL" id="JADBGG010000003">
    <property type="protein sequence ID" value="MBE1423868.1"/>
    <property type="molecule type" value="Genomic_DNA"/>
</dbReference>
<accession>A0ABR9GZY0</accession>
<dbReference type="InterPro" id="IPR014721">
    <property type="entry name" value="Ribsml_uS5_D2-typ_fold_subgr"/>
</dbReference>
<protein>
    <submittedName>
        <fullName evidence="2">ATPase with chaperone activity</fullName>
    </submittedName>
</protein>
<name>A0ABR9GZY0_9BACT</name>
<dbReference type="Proteomes" id="UP000639010">
    <property type="component" value="Unassembled WGS sequence"/>
</dbReference>
<evidence type="ECO:0000313" key="2">
    <source>
        <dbReference type="EMBL" id="MBE1423868.1"/>
    </source>
</evidence>
<evidence type="ECO:0000259" key="1">
    <source>
        <dbReference type="Pfam" id="PF01078"/>
    </source>
</evidence>